<evidence type="ECO:0000256" key="2">
    <source>
        <dbReference type="ARBA" id="ARBA00005297"/>
    </source>
</evidence>
<reference evidence="7 8" key="1">
    <citation type="submission" date="2017-06" db="EMBL/GenBank/DDBJ databases">
        <authorList>
            <person name="Kim H.J."/>
            <person name="Triplett B.A."/>
        </authorList>
    </citation>
    <scope>NUCLEOTIDE SEQUENCE [LARGE SCALE GENOMIC DNA]</scope>
    <source>
        <strain evidence="7 8">DSM 14713</strain>
    </source>
</reference>
<evidence type="ECO:0000313" key="7">
    <source>
        <dbReference type="EMBL" id="ATB33365.1"/>
    </source>
</evidence>
<dbReference type="GO" id="GO:0008909">
    <property type="term" value="F:isochorismate synthase activity"/>
    <property type="evidence" value="ECO:0007669"/>
    <property type="project" value="UniProtKB-EC"/>
</dbReference>
<evidence type="ECO:0000313" key="8">
    <source>
        <dbReference type="Proteomes" id="UP000217289"/>
    </source>
</evidence>
<dbReference type="InterPro" id="IPR005801">
    <property type="entry name" value="ADC_synthase"/>
</dbReference>
<keyword evidence="8" id="KW-1185">Reference proteome</keyword>
<comment type="catalytic activity">
    <reaction evidence="1">
        <text>chorismate = isochorismate</text>
        <dbReference type="Rhea" id="RHEA:18985"/>
        <dbReference type="ChEBI" id="CHEBI:29748"/>
        <dbReference type="ChEBI" id="CHEBI:29780"/>
        <dbReference type="EC" id="5.4.4.2"/>
    </reaction>
</comment>
<evidence type="ECO:0000259" key="6">
    <source>
        <dbReference type="Pfam" id="PF00425"/>
    </source>
</evidence>
<dbReference type="Gene3D" id="3.60.120.10">
    <property type="entry name" value="Anthranilate synthase"/>
    <property type="match status" value="1"/>
</dbReference>
<sequence length="433" mass="46646">MTTLGSTDASRWVAGWRALVAADPLAGAEVLGEPSVYWERPLASEAVAGWGEAGMARAENASRAQEVLRRLSAPDAVRWLEAPPPGMPGPWFGGMRFGEEGGDEAWTPFGFGRWTLPEVMVWREGGGLAVAAFAPEAPGAEDAVRARLERVATFFPSSVREPRGAARALRMSSPRRDFEERVERALEAIHAERFHKVVLARAVEVEADEDFDRVDILARLREQNPRCATFFFRAPDGSAFLGATPETLCRLEASKLETEALAGSAAPLRSGELESSDKDRREHMAVVHYILRALKPLAEHVEADGEPGVLALKNVVHLRTGIRAGLREGIGVAELMAALHPTPAVGGTPRENALAFIATHEALDRGWYAGPVGWVGPGRAHQMVALRSARVKGARARLFVGAGIVAGSSAESEWRETEMKGLAMLRALGGGHV</sequence>
<evidence type="ECO:0000256" key="5">
    <source>
        <dbReference type="ARBA" id="ARBA00041564"/>
    </source>
</evidence>
<dbReference type="AlphaFoldDB" id="A0A250INP0"/>
<dbReference type="SUPFAM" id="SSF56322">
    <property type="entry name" value="ADC synthase"/>
    <property type="match status" value="1"/>
</dbReference>
<evidence type="ECO:0000256" key="3">
    <source>
        <dbReference type="ARBA" id="ARBA00012824"/>
    </source>
</evidence>
<dbReference type="RefSeq" id="WP_095981414.1">
    <property type="nucleotide sequence ID" value="NZ_CP022163.1"/>
</dbReference>
<evidence type="ECO:0000256" key="1">
    <source>
        <dbReference type="ARBA" id="ARBA00000799"/>
    </source>
</evidence>
<dbReference type="InterPro" id="IPR004561">
    <property type="entry name" value="IsoChor_synthase"/>
</dbReference>
<evidence type="ECO:0000256" key="4">
    <source>
        <dbReference type="ARBA" id="ARBA00023235"/>
    </source>
</evidence>
<dbReference type="Proteomes" id="UP000217289">
    <property type="component" value="Chromosome"/>
</dbReference>
<dbReference type="Pfam" id="PF00425">
    <property type="entry name" value="Chorismate_bind"/>
    <property type="match status" value="1"/>
</dbReference>
<dbReference type="PANTHER" id="PTHR42839:SF2">
    <property type="entry name" value="ISOCHORISMATE SYNTHASE ENTC"/>
    <property type="match status" value="1"/>
</dbReference>
<dbReference type="PANTHER" id="PTHR42839">
    <property type="entry name" value="ISOCHORISMATE SYNTHASE ENTC"/>
    <property type="match status" value="1"/>
</dbReference>
<dbReference type="OrthoDB" id="9806579at2"/>
<proteinExistence type="inferred from homology"/>
<gene>
    <name evidence="7" type="ORF">MEBOL_006857</name>
</gene>
<dbReference type="EC" id="5.4.4.2" evidence="3"/>
<name>A0A250INP0_9BACT</name>
<comment type="similarity">
    <text evidence="2">Belongs to the isochorismate synthase family.</text>
</comment>
<dbReference type="KEGG" id="mbd:MEBOL_006857"/>
<dbReference type="EMBL" id="CP022163">
    <property type="protein sequence ID" value="ATB33365.1"/>
    <property type="molecule type" value="Genomic_DNA"/>
</dbReference>
<keyword evidence="4" id="KW-0413">Isomerase</keyword>
<accession>A0A250INP0</accession>
<protein>
    <recommendedName>
        <fullName evidence="3">isochorismate synthase</fullName>
        <ecNumber evidence="3">5.4.4.2</ecNumber>
    </recommendedName>
    <alternativeName>
        <fullName evidence="5">Isochorismate mutase</fullName>
    </alternativeName>
</protein>
<feature type="domain" description="Chorismate-utilising enzyme C-terminal" evidence="6">
    <location>
        <begin position="176"/>
        <end position="420"/>
    </location>
</feature>
<dbReference type="InterPro" id="IPR015890">
    <property type="entry name" value="Chorismate_C"/>
</dbReference>
<organism evidence="7 8">
    <name type="scientific">Melittangium boletus DSM 14713</name>
    <dbReference type="NCBI Taxonomy" id="1294270"/>
    <lineage>
        <taxon>Bacteria</taxon>
        <taxon>Pseudomonadati</taxon>
        <taxon>Myxococcota</taxon>
        <taxon>Myxococcia</taxon>
        <taxon>Myxococcales</taxon>
        <taxon>Cystobacterineae</taxon>
        <taxon>Archangiaceae</taxon>
        <taxon>Melittangium</taxon>
    </lineage>
</organism>
<dbReference type="NCBIfam" id="TIGR00543">
    <property type="entry name" value="isochor_syn"/>
    <property type="match status" value="1"/>
</dbReference>